<dbReference type="OrthoDB" id="2678393at2"/>
<name>A0A0A3IHN4_9BACL</name>
<dbReference type="AlphaFoldDB" id="A0A0A3IHN4"/>
<evidence type="ECO:0000313" key="1">
    <source>
        <dbReference type="EMBL" id="KGR74357.1"/>
    </source>
</evidence>
<dbReference type="EMBL" id="JPVN01000036">
    <property type="protein sequence ID" value="KGR74357.1"/>
    <property type="molecule type" value="Genomic_DNA"/>
</dbReference>
<dbReference type="Proteomes" id="UP000030416">
    <property type="component" value="Unassembled WGS sequence"/>
</dbReference>
<gene>
    <name evidence="1" type="ORF">CD29_18750</name>
</gene>
<protein>
    <submittedName>
        <fullName evidence="1">Uncharacterized protein</fullName>
    </submittedName>
</protein>
<dbReference type="RefSeq" id="WP_036190022.1">
    <property type="nucleotide sequence ID" value="NZ_AVDA01000036.1"/>
</dbReference>
<evidence type="ECO:0000313" key="2">
    <source>
        <dbReference type="Proteomes" id="UP000030416"/>
    </source>
</evidence>
<organism evidence="1 2">
    <name type="scientific">Ureibacillus manganicus DSM 26584</name>
    <dbReference type="NCBI Taxonomy" id="1384049"/>
    <lineage>
        <taxon>Bacteria</taxon>
        <taxon>Bacillati</taxon>
        <taxon>Bacillota</taxon>
        <taxon>Bacilli</taxon>
        <taxon>Bacillales</taxon>
        <taxon>Caryophanaceae</taxon>
        <taxon>Ureibacillus</taxon>
    </lineage>
</organism>
<sequence>MKFTNEQLQMMISNESVGDIYPYETKDADQIEKHLKDLFYNFNRSKLLTCEAMFDHYGSGYASYVDYFCYRKDGGSVLNEKYIEKDSLTSTEIEGLVIYVSRLAPVAIIWNDQRYKAKIDTETIKDEYFSGFTMLSDPRGVITEPPNDMKDEFREIKQKLEQAGYTILEKGYLEQPLPFKAKIETFTRPSQYKIFDAIFYWKD</sequence>
<keyword evidence="2" id="KW-1185">Reference proteome</keyword>
<proteinExistence type="predicted"/>
<reference evidence="1 2" key="1">
    <citation type="submission" date="2014-02" db="EMBL/GenBank/DDBJ databases">
        <title>Draft genome sequence of Lysinibacillus manganicus DSM 26584T.</title>
        <authorList>
            <person name="Zhang F."/>
            <person name="Wang G."/>
            <person name="Zhang L."/>
        </authorList>
    </citation>
    <scope>NUCLEOTIDE SEQUENCE [LARGE SCALE GENOMIC DNA]</scope>
    <source>
        <strain evidence="1 2">DSM 26584</strain>
    </source>
</reference>
<accession>A0A0A3IHN4</accession>
<comment type="caution">
    <text evidence="1">The sequence shown here is derived from an EMBL/GenBank/DDBJ whole genome shotgun (WGS) entry which is preliminary data.</text>
</comment>
<dbReference type="eggNOG" id="ENOG5032NPR">
    <property type="taxonomic scope" value="Bacteria"/>
</dbReference>